<dbReference type="InterPro" id="IPR025313">
    <property type="entry name" value="SPB4-like_CTE"/>
</dbReference>
<dbReference type="Gene3D" id="3.40.50.300">
    <property type="entry name" value="P-loop containing nucleotide triphosphate hydrolases"/>
    <property type="match status" value="2"/>
</dbReference>
<dbReference type="GO" id="GO:0003723">
    <property type="term" value="F:RNA binding"/>
    <property type="evidence" value="ECO:0007669"/>
    <property type="project" value="UniProtKB-UniRule"/>
</dbReference>
<evidence type="ECO:0000259" key="8">
    <source>
        <dbReference type="PROSITE" id="PS51192"/>
    </source>
</evidence>
<keyword evidence="1 6" id="KW-0547">Nucleotide-binding</keyword>
<dbReference type="EMBL" id="SEYY01018296">
    <property type="protein sequence ID" value="KAB7499458.1"/>
    <property type="molecule type" value="Genomic_DNA"/>
</dbReference>
<keyword evidence="3 6" id="KW-0347">Helicase</keyword>
<keyword evidence="11" id="KW-1185">Reference proteome</keyword>
<feature type="domain" description="Helicase ATP-binding" evidence="8">
    <location>
        <begin position="1"/>
        <end position="147"/>
    </location>
</feature>
<proteinExistence type="inferred from homology"/>
<evidence type="ECO:0000256" key="5">
    <source>
        <dbReference type="ARBA" id="ARBA00022884"/>
    </source>
</evidence>
<evidence type="ECO:0000256" key="1">
    <source>
        <dbReference type="ARBA" id="ARBA00022741"/>
    </source>
</evidence>
<dbReference type="GO" id="GO:0005524">
    <property type="term" value="F:ATP binding"/>
    <property type="evidence" value="ECO:0007669"/>
    <property type="project" value="UniProtKB-UniRule"/>
</dbReference>
<dbReference type="SMART" id="SM01178">
    <property type="entry name" value="DUF4217"/>
    <property type="match status" value="1"/>
</dbReference>
<accession>A0A5N5SZW7</accession>
<feature type="compositionally biased region" description="Acidic residues" evidence="7">
    <location>
        <begin position="616"/>
        <end position="629"/>
    </location>
</feature>
<evidence type="ECO:0000313" key="10">
    <source>
        <dbReference type="EMBL" id="KAB7499458.1"/>
    </source>
</evidence>
<dbReference type="SMART" id="SM00490">
    <property type="entry name" value="HELICc"/>
    <property type="match status" value="1"/>
</dbReference>
<keyword evidence="4 6" id="KW-0067">ATP-binding</keyword>
<comment type="function">
    <text evidence="6">RNA helicase.</text>
</comment>
<feature type="compositionally biased region" description="Basic and acidic residues" evidence="7">
    <location>
        <begin position="640"/>
        <end position="658"/>
    </location>
</feature>
<dbReference type="GO" id="GO:0016787">
    <property type="term" value="F:hydrolase activity"/>
    <property type="evidence" value="ECO:0007669"/>
    <property type="project" value="UniProtKB-KW"/>
</dbReference>
<protein>
    <recommendedName>
        <fullName evidence="6">ATP-dependent RNA helicase</fullName>
        <ecNumber evidence="6">3.6.4.13</ecNumber>
    </recommendedName>
</protein>
<dbReference type="Pfam" id="PF13959">
    <property type="entry name" value="CTE_SPB4"/>
    <property type="match status" value="1"/>
</dbReference>
<evidence type="ECO:0000256" key="3">
    <source>
        <dbReference type="ARBA" id="ARBA00022806"/>
    </source>
</evidence>
<comment type="similarity">
    <text evidence="6">Belongs to the DEAD box helicase family.</text>
</comment>
<feature type="region of interest" description="Disordered" evidence="7">
    <location>
        <begin position="563"/>
        <end position="694"/>
    </location>
</feature>
<evidence type="ECO:0000256" key="6">
    <source>
        <dbReference type="RuleBase" id="RU365068"/>
    </source>
</evidence>
<dbReference type="InterPro" id="IPR011545">
    <property type="entry name" value="DEAD/DEAH_box_helicase_dom"/>
</dbReference>
<comment type="domain">
    <text evidence="6">The Q motif is unique to and characteristic of the DEAD box family of RNA helicases and controls ATP binding and hydrolysis.</text>
</comment>
<organism evidence="10 11">
    <name type="scientific">Armadillidium nasatum</name>
    <dbReference type="NCBI Taxonomy" id="96803"/>
    <lineage>
        <taxon>Eukaryota</taxon>
        <taxon>Metazoa</taxon>
        <taxon>Ecdysozoa</taxon>
        <taxon>Arthropoda</taxon>
        <taxon>Crustacea</taxon>
        <taxon>Multicrustacea</taxon>
        <taxon>Malacostraca</taxon>
        <taxon>Eumalacostraca</taxon>
        <taxon>Peracarida</taxon>
        <taxon>Isopoda</taxon>
        <taxon>Oniscidea</taxon>
        <taxon>Crinocheta</taxon>
        <taxon>Armadillidiidae</taxon>
        <taxon>Armadillidium</taxon>
    </lineage>
</organism>
<dbReference type="SUPFAM" id="SSF52540">
    <property type="entry name" value="P-loop containing nucleoside triphosphate hydrolases"/>
    <property type="match status" value="1"/>
</dbReference>
<dbReference type="InterPro" id="IPR001650">
    <property type="entry name" value="Helicase_C-like"/>
</dbReference>
<dbReference type="PROSITE" id="PS51194">
    <property type="entry name" value="HELICASE_CTER"/>
    <property type="match status" value="1"/>
</dbReference>
<dbReference type="Pfam" id="PF00271">
    <property type="entry name" value="Helicase_C"/>
    <property type="match status" value="1"/>
</dbReference>
<feature type="region of interest" description="Disordered" evidence="7">
    <location>
        <begin position="421"/>
        <end position="450"/>
    </location>
</feature>
<evidence type="ECO:0000259" key="9">
    <source>
        <dbReference type="PROSITE" id="PS51194"/>
    </source>
</evidence>
<comment type="caution">
    <text evidence="10">The sequence shown here is derived from an EMBL/GenBank/DDBJ whole genome shotgun (WGS) entry which is preliminary data.</text>
</comment>
<evidence type="ECO:0000256" key="7">
    <source>
        <dbReference type="SAM" id="MobiDB-lite"/>
    </source>
</evidence>
<sequence length="719" mass="82189">MLELLYLKNWNSIDGLGALIITPTRELAYQIYEVLNKVGKHHSFSAGLVIGGKDLKFEWKRIRCNILICTPGRLLQHMTENPDFSVENLQMLVLDEADLCLSLGFEDAMNDILGELPTERQTLLFSATQTRNLENLVRAGCKNPIFCSVHEFSKTVTPKTLQESYVVYSESEKINFLFSFLRHHKKKKILVFVSTCKQVKFIFDLFTHLKPGLTVMALHGNMNQLRRMAVFDEFCNKKRAVLFATNVASRGLDIPSVDWVLQLDCPEDIKTYIHRVGRTARHTSTGEALLVLTPSQEEPMVNTLKANNIPIEKIIVNARELIDIRAAVESNLSKFTGLKDEAERAFKNYIKNFCYNFMKNKKVFDVTSLDLDAYARSLGLTVTPKYSFFKRFLLKNSLKMKNDTSATDLKASGKRIKNTAKTSSLGVTEDDDSEDEFLHRSESQPVKTDGNPEDILKDYSLYINPSKEVLSKSYIANKLQKKNVELNKRVVFDDEGNLLKLNKNEEDSLEGIKPGISLVERQQFLKAQDVEDKKQNTLRIKEMHRLEKEKLKALKQKLKNKVDDEDMLEERDEDYDDDDEDDENEDSSFTNQIINDLPDPDKIYDNKSGSSSSSDSDSEEEEEQFDESSIELNKKKRKDKKEVIEEVAIKNKNRDKVNEGNSTENMEKKTKSKQNFSGKRKAKEEAKAAKKAKLSAENDFGSISCSEKESLALYLLQNT</sequence>
<evidence type="ECO:0000256" key="2">
    <source>
        <dbReference type="ARBA" id="ARBA00022801"/>
    </source>
</evidence>
<dbReference type="PROSITE" id="PS51192">
    <property type="entry name" value="HELICASE_ATP_BIND_1"/>
    <property type="match status" value="1"/>
</dbReference>
<evidence type="ECO:0000256" key="4">
    <source>
        <dbReference type="ARBA" id="ARBA00022840"/>
    </source>
</evidence>
<evidence type="ECO:0000313" key="11">
    <source>
        <dbReference type="Proteomes" id="UP000326759"/>
    </source>
</evidence>
<comment type="catalytic activity">
    <reaction evidence="6">
        <text>ATP + H2O = ADP + phosphate + H(+)</text>
        <dbReference type="Rhea" id="RHEA:13065"/>
        <dbReference type="ChEBI" id="CHEBI:15377"/>
        <dbReference type="ChEBI" id="CHEBI:15378"/>
        <dbReference type="ChEBI" id="CHEBI:30616"/>
        <dbReference type="ChEBI" id="CHEBI:43474"/>
        <dbReference type="ChEBI" id="CHEBI:456216"/>
        <dbReference type="EC" id="3.6.4.13"/>
    </reaction>
</comment>
<dbReference type="AlphaFoldDB" id="A0A5N5SZW7"/>
<dbReference type="CDD" id="cd18787">
    <property type="entry name" value="SF2_C_DEAD"/>
    <property type="match status" value="1"/>
</dbReference>
<dbReference type="InterPro" id="IPR014001">
    <property type="entry name" value="Helicase_ATP-bd"/>
</dbReference>
<dbReference type="Pfam" id="PF00270">
    <property type="entry name" value="DEAD"/>
    <property type="match status" value="1"/>
</dbReference>
<feature type="domain" description="Helicase C-terminal" evidence="9">
    <location>
        <begin position="160"/>
        <end position="322"/>
    </location>
</feature>
<dbReference type="EC" id="3.6.4.13" evidence="6"/>
<dbReference type="Proteomes" id="UP000326759">
    <property type="component" value="Unassembled WGS sequence"/>
</dbReference>
<dbReference type="SMART" id="SM00487">
    <property type="entry name" value="DEXDc"/>
    <property type="match status" value="1"/>
</dbReference>
<gene>
    <name evidence="10" type="primary">Ddx10</name>
    <name evidence="10" type="ORF">Anas_08707</name>
</gene>
<dbReference type="OrthoDB" id="10259640at2759"/>
<feature type="compositionally biased region" description="Acidic residues" evidence="7">
    <location>
        <begin position="563"/>
        <end position="586"/>
    </location>
</feature>
<name>A0A5N5SZW7_9CRUS</name>
<keyword evidence="5 6" id="KW-0694">RNA-binding</keyword>
<dbReference type="GO" id="GO:0003724">
    <property type="term" value="F:RNA helicase activity"/>
    <property type="evidence" value="ECO:0007669"/>
    <property type="project" value="UniProtKB-EC"/>
</dbReference>
<dbReference type="InterPro" id="IPR027417">
    <property type="entry name" value="P-loop_NTPase"/>
</dbReference>
<keyword evidence="2 6" id="KW-0378">Hydrolase</keyword>
<dbReference type="PANTHER" id="PTHR24031">
    <property type="entry name" value="RNA HELICASE"/>
    <property type="match status" value="1"/>
</dbReference>
<reference evidence="10 11" key="1">
    <citation type="journal article" date="2019" name="PLoS Biol.">
        <title>Sex chromosomes control vertical transmission of feminizing Wolbachia symbionts in an isopod.</title>
        <authorList>
            <person name="Becking T."/>
            <person name="Chebbi M.A."/>
            <person name="Giraud I."/>
            <person name="Moumen B."/>
            <person name="Laverre T."/>
            <person name="Caubet Y."/>
            <person name="Peccoud J."/>
            <person name="Gilbert C."/>
            <person name="Cordaux R."/>
        </authorList>
    </citation>
    <scope>NUCLEOTIDE SEQUENCE [LARGE SCALE GENOMIC DNA]</scope>
    <source>
        <strain evidence="10">ANa2</strain>
        <tissue evidence="10">Whole body excluding digestive tract and cuticle</tissue>
    </source>
</reference>